<dbReference type="Pfam" id="PF07969">
    <property type="entry name" value="Amidohydro_3"/>
    <property type="match status" value="1"/>
</dbReference>
<dbReference type="InterPro" id="IPR032466">
    <property type="entry name" value="Metal_Hydrolase"/>
</dbReference>
<gene>
    <name evidence="2" type="ORF">S01H1_39662</name>
</gene>
<name>X0VIP9_9ZZZZ</name>
<dbReference type="AlphaFoldDB" id="X0VIP9"/>
<feature type="non-terminal residue" evidence="2">
    <location>
        <position position="1"/>
    </location>
</feature>
<dbReference type="SUPFAM" id="SSF51556">
    <property type="entry name" value="Metallo-dependent hydrolases"/>
    <property type="match status" value="1"/>
</dbReference>
<dbReference type="EMBL" id="BARS01025057">
    <property type="protein sequence ID" value="GAG00431.1"/>
    <property type="molecule type" value="Genomic_DNA"/>
</dbReference>
<evidence type="ECO:0000259" key="1">
    <source>
        <dbReference type="Pfam" id="PF07969"/>
    </source>
</evidence>
<evidence type="ECO:0000313" key="2">
    <source>
        <dbReference type="EMBL" id="GAG00431.1"/>
    </source>
</evidence>
<dbReference type="Gene3D" id="3.20.20.140">
    <property type="entry name" value="Metal-dependent hydrolases"/>
    <property type="match status" value="2"/>
</dbReference>
<feature type="domain" description="Amidohydrolase 3" evidence="1">
    <location>
        <begin position="192"/>
        <end position="261"/>
    </location>
</feature>
<comment type="caution">
    <text evidence="2">The sequence shown here is derived from an EMBL/GenBank/DDBJ whole genome shotgun (WGS) entry which is preliminary data.</text>
</comment>
<feature type="non-terminal residue" evidence="2">
    <location>
        <position position="267"/>
    </location>
</feature>
<sequence>TEAIEEAIAIGEKNNLTVQISHIKLADDAVWGETERITNPVEDARGRGVNVFLDQYPYTATSSGFTSSFPSWAFEGGRDQFLERIKDPEIYAKIKDYIIERRLTSTRGINKLDTIYIANSRNYGEYEGKNLQEILLVQGKDPTIDNGVDLIIEIEKNGGASCVFFQMDEKDVEDLMKLTYNMHASDGGVQEVGRGVPHPRNYGTFPRVISFYVREKGVLSLEEAIRKMTSLPAQVFKLKDRGLLKQGMYADICVFDLENFRDMATFK</sequence>
<reference evidence="2" key="1">
    <citation type="journal article" date="2014" name="Front. Microbiol.">
        <title>High frequency of phylogenetically diverse reductive dehalogenase-homologous genes in deep subseafloor sedimentary metagenomes.</title>
        <authorList>
            <person name="Kawai M."/>
            <person name="Futagami T."/>
            <person name="Toyoda A."/>
            <person name="Takaki Y."/>
            <person name="Nishi S."/>
            <person name="Hori S."/>
            <person name="Arai W."/>
            <person name="Tsubouchi T."/>
            <person name="Morono Y."/>
            <person name="Uchiyama I."/>
            <person name="Ito T."/>
            <person name="Fujiyama A."/>
            <person name="Inagaki F."/>
            <person name="Takami H."/>
        </authorList>
    </citation>
    <scope>NUCLEOTIDE SEQUENCE</scope>
    <source>
        <strain evidence="2">Expedition CK06-06</strain>
    </source>
</reference>
<proteinExistence type="predicted"/>
<accession>X0VIP9</accession>
<organism evidence="2">
    <name type="scientific">marine sediment metagenome</name>
    <dbReference type="NCBI Taxonomy" id="412755"/>
    <lineage>
        <taxon>unclassified sequences</taxon>
        <taxon>metagenomes</taxon>
        <taxon>ecological metagenomes</taxon>
    </lineage>
</organism>
<dbReference type="InterPro" id="IPR013108">
    <property type="entry name" value="Amidohydro_3"/>
</dbReference>
<protein>
    <recommendedName>
        <fullName evidence="1">Amidohydrolase 3 domain-containing protein</fullName>
    </recommendedName>
</protein>